<organism evidence="1 2">
    <name type="scientific">Paraburkholderia atlantica</name>
    <dbReference type="NCBI Taxonomy" id="2654982"/>
    <lineage>
        <taxon>Bacteria</taxon>
        <taxon>Pseudomonadati</taxon>
        <taxon>Pseudomonadota</taxon>
        <taxon>Betaproteobacteria</taxon>
        <taxon>Burkholderiales</taxon>
        <taxon>Burkholderiaceae</taxon>
        <taxon>Paraburkholderia</taxon>
    </lineage>
</organism>
<sequence length="31" mass="3651">MRCTNWAAAWLARHYADLGRRSSIDIRAEFL</sequence>
<name>A0A7W8Q4W0_PARAM</name>
<dbReference type="EMBL" id="JACHDD010000003">
    <property type="protein sequence ID" value="MBB5423815.1"/>
    <property type="molecule type" value="Genomic_DNA"/>
</dbReference>
<proteinExistence type="predicted"/>
<evidence type="ECO:0000313" key="1">
    <source>
        <dbReference type="EMBL" id="MBB5423815.1"/>
    </source>
</evidence>
<comment type="caution">
    <text evidence="1">The sequence shown here is derived from an EMBL/GenBank/DDBJ whole genome shotgun (WGS) entry which is preliminary data.</text>
</comment>
<keyword evidence="2" id="KW-1185">Reference proteome</keyword>
<protein>
    <submittedName>
        <fullName evidence="1">Uncharacterized protein</fullName>
    </submittedName>
</protein>
<gene>
    <name evidence="1" type="ORF">HDG40_001959</name>
</gene>
<reference evidence="1 2" key="1">
    <citation type="submission" date="2020-08" db="EMBL/GenBank/DDBJ databases">
        <title>Genomic Encyclopedia of Type Strains, Phase IV (KMG-V): Genome sequencing to study the core and pangenomes of soil and plant-associated prokaryotes.</title>
        <authorList>
            <person name="Whitman W."/>
        </authorList>
    </citation>
    <scope>NUCLEOTIDE SEQUENCE [LARGE SCALE GENOMIC DNA]</scope>
    <source>
        <strain evidence="1 2">JPY158</strain>
    </source>
</reference>
<dbReference type="AlphaFoldDB" id="A0A7W8Q4W0"/>
<dbReference type="Proteomes" id="UP000592780">
    <property type="component" value="Unassembled WGS sequence"/>
</dbReference>
<evidence type="ECO:0000313" key="2">
    <source>
        <dbReference type="Proteomes" id="UP000592780"/>
    </source>
</evidence>
<accession>A0A7W8Q4W0</accession>